<evidence type="ECO:0000313" key="3">
    <source>
        <dbReference type="EMBL" id="EMF27082.1"/>
    </source>
</evidence>
<dbReference type="SUPFAM" id="SSF46689">
    <property type="entry name" value="Homeodomain-like"/>
    <property type="match status" value="1"/>
</dbReference>
<dbReference type="InterPro" id="IPR055247">
    <property type="entry name" value="InsJ-like_HTH"/>
</dbReference>
<sequence>MSRPGPKIPPLSLTHAQRAVLEGWVRRRTTAQALAQRSRIVLECADGHSIMEVSRRLQVTPDTVRTWRRRFLERGLDGLSDEPRPGVPMTSPGAAIVPTASDSAIAAPCAVAVRRVVPGGTWPAKSGSAPAAGRPAAVGAPVQAGHRGRPGAGRPRLRSGDRTLHAVTTLTAFRGRERCRRRRPVVCPGWPRYGWR</sequence>
<name>M3DZL4_STREZ</name>
<evidence type="ECO:0000259" key="2">
    <source>
        <dbReference type="Pfam" id="PF13518"/>
    </source>
</evidence>
<reference evidence="3 4" key="1">
    <citation type="journal article" date="2013" name="Genome Announc.">
        <title>Draft Genome Sequence of Streptomyces gancidicus Strain BKS 13-15.</title>
        <authorList>
            <person name="Kumar S."/>
            <person name="Kaur N."/>
            <person name="Singh N.K."/>
            <person name="Raghava G.P."/>
            <person name="Mayilraj S."/>
        </authorList>
    </citation>
    <scope>NUCLEOTIDE SEQUENCE [LARGE SCALE GENOMIC DNA]</scope>
    <source>
        <strain evidence="3 4">BKS 13-15</strain>
    </source>
</reference>
<keyword evidence="4" id="KW-1185">Reference proteome</keyword>
<feature type="region of interest" description="Disordered" evidence="1">
    <location>
        <begin position="124"/>
        <end position="160"/>
    </location>
</feature>
<feature type="compositionally biased region" description="Low complexity" evidence="1">
    <location>
        <begin position="124"/>
        <end position="145"/>
    </location>
</feature>
<dbReference type="InterPro" id="IPR009057">
    <property type="entry name" value="Homeodomain-like_sf"/>
</dbReference>
<organism evidence="3 4">
    <name type="scientific">Streptomyces gancidicus BKS 13-15</name>
    <dbReference type="NCBI Taxonomy" id="1284664"/>
    <lineage>
        <taxon>Bacteria</taxon>
        <taxon>Bacillati</taxon>
        <taxon>Actinomycetota</taxon>
        <taxon>Actinomycetes</taxon>
        <taxon>Kitasatosporales</taxon>
        <taxon>Streptomycetaceae</taxon>
        <taxon>Streptomyces</taxon>
        <taxon>Streptomyces pseudogriseolus group</taxon>
    </lineage>
</organism>
<dbReference type="Proteomes" id="UP000011732">
    <property type="component" value="Unassembled WGS sequence"/>
</dbReference>
<dbReference type="EMBL" id="AOHP01000083">
    <property type="protein sequence ID" value="EMF27082.1"/>
    <property type="molecule type" value="Genomic_DNA"/>
</dbReference>
<dbReference type="Pfam" id="PF13518">
    <property type="entry name" value="HTH_28"/>
    <property type="match status" value="1"/>
</dbReference>
<feature type="domain" description="Insertion element IS150 protein InsJ-like helix-turn-helix" evidence="2">
    <location>
        <begin position="36"/>
        <end position="84"/>
    </location>
</feature>
<gene>
    <name evidence="3" type="ORF">H114_20828</name>
</gene>
<comment type="caution">
    <text evidence="3">The sequence shown here is derived from an EMBL/GenBank/DDBJ whole genome shotgun (WGS) entry which is preliminary data.</text>
</comment>
<dbReference type="AlphaFoldDB" id="M3DZL4"/>
<protein>
    <submittedName>
        <fullName evidence="3">Transposase</fullName>
    </submittedName>
</protein>
<evidence type="ECO:0000256" key="1">
    <source>
        <dbReference type="SAM" id="MobiDB-lite"/>
    </source>
</evidence>
<accession>M3DZL4</accession>
<proteinExistence type="predicted"/>
<evidence type="ECO:0000313" key="4">
    <source>
        <dbReference type="Proteomes" id="UP000011732"/>
    </source>
</evidence>